<keyword evidence="4" id="KW-0653">Protein transport</keyword>
<dbReference type="Gene3D" id="1.20.5.110">
    <property type="match status" value="1"/>
</dbReference>
<evidence type="ECO:0000313" key="10">
    <source>
        <dbReference type="EMBL" id="KAG5396355.1"/>
    </source>
</evidence>
<sequence length="274" mass="30778">MDPISAVSEELAEIEGQINDLFRALSNGFQKLEKIKDANRQSRQLQELTDKMRDCKSLIKDFDSEVKSLEGGGNDANTNRMLNDRRQSMVKELNSYVALKKKYAVLILFKIIYSSNLASNNKRVDLFDGPAEDNMEENVLLASNMSNQELMNKGNSMMDDTDQAIERGKKIVQETINVGTDTSAALKAQTDQMSRVVNELDSIHFSLKKASKLVKEIGRQVATDKCIMAFLCLIVIGVIAIIIVKIVNPNNKDIRDIPGLAPPAMNRRLLWNHY</sequence>
<organism evidence="10 11">
    <name type="scientific">Brassica rapa subsp. trilocularis</name>
    <dbReference type="NCBI Taxonomy" id="1813537"/>
    <lineage>
        <taxon>Eukaryota</taxon>
        <taxon>Viridiplantae</taxon>
        <taxon>Streptophyta</taxon>
        <taxon>Embryophyta</taxon>
        <taxon>Tracheophyta</taxon>
        <taxon>Spermatophyta</taxon>
        <taxon>Magnoliopsida</taxon>
        <taxon>eudicotyledons</taxon>
        <taxon>Gunneridae</taxon>
        <taxon>Pentapetalae</taxon>
        <taxon>rosids</taxon>
        <taxon>malvids</taxon>
        <taxon>Brassicales</taxon>
        <taxon>Brassicaceae</taxon>
        <taxon>Brassiceae</taxon>
        <taxon>Brassica</taxon>
    </lineage>
</organism>
<name>A0ABQ7MEL3_BRACM</name>
<evidence type="ECO:0000256" key="7">
    <source>
        <dbReference type="SAM" id="Coils"/>
    </source>
</evidence>
<comment type="subcellular location">
    <subcellularLocation>
        <location evidence="1">Membrane</location>
        <topology evidence="1">Single-pass type IV membrane protein</topology>
    </subcellularLocation>
</comment>
<feature type="coiled-coil region" evidence="7">
    <location>
        <begin position="4"/>
        <end position="65"/>
    </location>
</feature>
<feature type="domain" description="T-SNARE coiled-coil homology" evidence="9">
    <location>
        <begin position="155"/>
        <end position="217"/>
    </location>
</feature>
<keyword evidence="5 8" id="KW-1133">Transmembrane helix</keyword>
<proteinExistence type="predicted"/>
<dbReference type="CDD" id="cd15861">
    <property type="entry name" value="SNARE_SNAP25N_23N_29N_SEC9N"/>
    <property type="match status" value="1"/>
</dbReference>
<dbReference type="PANTHER" id="PTHR21230:SF90">
    <property type="entry name" value="T-SNARE COILED-COIL HOMOLOGY DOMAIN-CONTAINING PROTEIN"/>
    <property type="match status" value="1"/>
</dbReference>
<evidence type="ECO:0000256" key="6">
    <source>
        <dbReference type="ARBA" id="ARBA00023136"/>
    </source>
</evidence>
<evidence type="ECO:0000256" key="4">
    <source>
        <dbReference type="ARBA" id="ARBA00022927"/>
    </source>
</evidence>
<evidence type="ECO:0000256" key="3">
    <source>
        <dbReference type="ARBA" id="ARBA00022692"/>
    </source>
</evidence>
<dbReference type="SUPFAM" id="SSF58038">
    <property type="entry name" value="SNARE fusion complex"/>
    <property type="match status" value="1"/>
</dbReference>
<evidence type="ECO:0000256" key="8">
    <source>
        <dbReference type="SAM" id="Phobius"/>
    </source>
</evidence>
<dbReference type="PROSITE" id="PS50192">
    <property type="entry name" value="T_SNARE"/>
    <property type="match status" value="1"/>
</dbReference>
<dbReference type="InterPro" id="IPR044766">
    <property type="entry name" value="NPSN/SNAP25-like_N_SNARE"/>
</dbReference>
<evidence type="ECO:0000259" key="9">
    <source>
        <dbReference type="PROSITE" id="PS50192"/>
    </source>
</evidence>
<evidence type="ECO:0000313" key="11">
    <source>
        <dbReference type="Proteomes" id="UP000823674"/>
    </source>
</evidence>
<keyword evidence="11" id="KW-1185">Reference proteome</keyword>
<accession>A0ABQ7MEL3</accession>
<evidence type="ECO:0000256" key="2">
    <source>
        <dbReference type="ARBA" id="ARBA00022448"/>
    </source>
</evidence>
<evidence type="ECO:0000256" key="1">
    <source>
        <dbReference type="ARBA" id="ARBA00004211"/>
    </source>
</evidence>
<keyword evidence="2" id="KW-0813">Transport</keyword>
<keyword evidence="6 8" id="KW-0472">Membrane</keyword>
<dbReference type="EMBL" id="JADBGQ010000005">
    <property type="protein sequence ID" value="KAG5396355.1"/>
    <property type="molecule type" value="Genomic_DNA"/>
</dbReference>
<dbReference type="Proteomes" id="UP000823674">
    <property type="component" value="Chromosome A05"/>
</dbReference>
<gene>
    <name evidence="10" type="primary">A05p012110.1_BraROA</name>
    <name evidence="10" type="ORF">IGI04_018169</name>
</gene>
<reference evidence="10 11" key="1">
    <citation type="submission" date="2021-03" db="EMBL/GenBank/DDBJ databases">
        <authorList>
            <person name="King G.J."/>
            <person name="Bancroft I."/>
            <person name="Baten A."/>
            <person name="Bloomfield J."/>
            <person name="Borpatragohain P."/>
            <person name="He Z."/>
            <person name="Irish N."/>
            <person name="Irwin J."/>
            <person name="Liu K."/>
            <person name="Mauleon R.P."/>
            <person name="Moore J."/>
            <person name="Morris R."/>
            <person name="Ostergaard L."/>
            <person name="Wang B."/>
            <person name="Wells R."/>
        </authorList>
    </citation>
    <scope>NUCLEOTIDE SEQUENCE [LARGE SCALE GENOMIC DNA]</scope>
    <source>
        <strain evidence="10">R-o-18</strain>
        <tissue evidence="10">Leaf</tissue>
    </source>
</reference>
<keyword evidence="3 8" id="KW-0812">Transmembrane</keyword>
<comment type="caution">
    <text evidence="10">The sequence shown here is derived from an EMBL/GenBank/DDBJ whole genome shotgun (WGS) entry which is preliminary data.</text>
</comment>
<dbReference type="SMART" id="SM00397">
    <property type="entry name" value="t_SNARE"/>
    <property type="match status" value="1"/>
</dbReference>
<feature type="transmembrane region" description="Helical" evidence="8">
    <location>
        <begin position="227"/>
        <end position="247"/>
    </location>
</feature>
<protein>
    <recommendedName>
        <fullName evidence="9">t-SNARE coiled-coil homology domain-containing protein</fullName>
    </recommendedName>
</protein>
<dbReference type="InterPro" id="IPR000727">
    <property type="entry name" value="T_SNARE_dom"/>
</dbReference>
<evidence type="ECO:0000256" key="5">
    <source>
        <dbReference type="ARBA" id="ARBA00022989"/>
    </source>
</evidence>
<keyword evidence="7" id="KW-0175">Coiled coil</keyword>
<dbReference type="PANTHER" id="PTHR21230">
    <property type="entry name" value="VESICLE TRANSPORT V-SNARE PROTEIN VTI1-RELATED"/>
    <property type="match status" value="1"/>
</dbReference>